<reference evidence="3 4" key="1">
    <citation type="submission" date="2023-10" db="EMBL/GenBank/DDBJ databases">
        <authorList>
            <person name="Maclean D."/>
            <person name="Macfadyen A."/>
        </authorList>
    </citation>
    <scope>NUCLEOTIDE SEQUENCE [LARGE SCALE GENOMIC DNA]</scope>
</reference>
<gene>
    <name evidence="3" type="ORF">CVIRNUC_002821</name>
</gene>
<dbReference type="PANTHER" id="PTHR15489">
    <property type="entry name" value="CASPASE 8 ASSOCIATED PROTEIN 2"/>
    <property type="match status" value="1"/>
</dbReference>
<dbReference type="PANTHER" id="PTHR15489:SF2">
    <property type="entry name" value="CASP8-ASSOCIATED PROTEIN 2"/>
    <property type="match status" value="1"/>
</dbReference>
<dbReference type="AlphaFoldDB" id="A0AAV1HYR0"/>
<dbReference type="GO" id="GO:0036337">
    <property type="term" value="P:Fas signaling pathway"/>
    <property type="evidence" value="ECO:0007669"/>
    <property type="project" value="TreeGrafter"/>
</dbReference>
<dbReference type="InterPro" id="IPR039674">
    <property type="entry name" value="FLASH"/>
</dbReference>
<feature type="region of interest" description="Disordered" evidence="2">
    <location>
        <begin position="1"/>
        <end position="32"/>
    </location>
</feature>
<evidence type="ECO:0000256" key="2">
    <source>
        <dbReference type="SAM" id="MobiDB-lite"/>
    </source>
</evidence>
<keyword evidence="1" id="KW-0175">Coiled coil</keyword>
<dbReference type="Proteomes" id="UP001314263">
    <property type="component" value="Unassembled WGS sequence"/>
</dbReference>
<sequence>MQQEDADEEEVDYDFDEQADDLTGRGDAEDLAPDDLYGDLYAEESISHELKSLNLEQLQQRVAELMKANRQLEQTLQSVSAERNELRGENAVLIRNISCIFKTARMELDRKDQELHKLRQPPGPPPQTTLGREISQAYTHAGICLSDDV</sequence>
<organism evidence="3 4">
    <name type="scientific">Coccomyxa viridis</name>
    <dbReference type="NCBI Taxonomy" id="1274662"/>
    <lineage>
        <taxon>Eukaryota</taxon>
        <taxon>Viridiplantae</taxon>
        <taxon>Chlorophyta</taxon>
        <taxon>core chlorophytes</taxon>
        <taxon>Trebouxiophyceae</taxon>
        <taxon>Trebouxiophyceae incertae sedis</taxon>
        <taxon>Coccomyxaceae</taxon>
        <taxon>Coccomyxa</taxon>
    </lineage>
</organism>
<evidence type="ECO:0000313" key="3">
    <source>
        <dbReference type="EMBL" id="CAK0761022.1"/>
    </source>
</evidence>
<proteinExistence type="predicted"/>
<dbReference type="GO" id="GO:0005739">
    <property type="term" value="C:mitochondrion"/>
    <property type="evidence" value="ECO:0007669"/>
    <property type="project" value="TreeGrafter"/>
</dbReference>
<evidence type="ECO:0000313" key="4">
    <source>
        <dbReference type="Proteomes" id="UP001314263"/>
    </source>
</evidence>
<protein>
    <submittedName>
        <fullName evidence="3">Uncharacterized protein</fullName>
    </submittedName>
</protein>
<feature type="coiled-coil region" evidence="1">
    <location>
        <begin position="48"/>
        <end position="96"/>
    </location>
</feature>
<comment type="caution">
    <text evidence="3">The sequence shown here is derived from an EMBL/GenBank/DDBJ whole genome shotgun (WGS) entry which is preliminary data.</text>
</comment>
<dbReference type="EMBL" id="CAUYUE010000004">
    <property type="protein sequence ID" value="CAK0761022.1"/>
    <property type="molecule type" value="Genomic_DNA"/>
</dbReference>
<dbReference type="GO" id="GO:0003714">
    <property type="term" value="F:transcription corepressor activity"/>
    <property type="evidence" value="ECO:0007669"/>
    <property type="project" value="TreeGrafter"/>
</dbReference>
<accession>A0AAV1HYR0</accession>
<name>A0AAV1HYR0_9CHLO</name>
<evidence type="ECO:0000256" key="1">
    <source>
        <dbReference type="SAM" id="Coils"/>
    </source>
</evidence>
<feature type="compositionally biased region" description="Acidic residues" evidence="2">
    <location>
        <begin position="1"/>
        <end position="20"/>
    </location>
</feature>
<keyword evidence="4" id="KW-1185">Reference proteome</keyword>